<keyword evidence="2" id="KW-0732">Signal</keyword>
<keyword evidence="4" id="KW-1185">Reference proteome</keyword>
<dbReference type="Proteomes" id="UP000324233">
    <property type="component" value="Chromosome"/>
</dbReference>
<sequence precursor="true">MSAILSMALVLGASGLAGAADEKAADPVGTWKCEYEIGGQQRTSTLKVKKDGDNLSATMAWPDQEETKVKDLKFKDGTLTFSAVRKLPQVEDGITIEYKLKIEGDQIKGKGESDFGGEKREWDIEAKRQKTEKP</sequence>
<feature type="region of interest" description="Disordered" evidence="1">
    <location>
        <begin position="107"/>
        <end position="134"/>
    </location>
</feature>
<evidence type="ECO:0000256" key="1">
    <source>
        <dbReference type="SAM" id="MobiDB-lite"/>
    </source>
</evidence>
<reference evidence="3 4" key="1">
    <citation type="submission" date="2019-08" db="EMBL/GenBank/DDBJ databases">
        <title>Deep-cultivation of Planctomycetes and their phenomic and genomic characterization uncovers novel biology.</title>
        <authorList>
            <person name="Wiegand S."/>
            <person name="Jogler M."/>
            <person name="Boedeker C."/>
            <person name="Pinto D."/>
            <person name="Vollmers J."/>
            <person name="Rivas-Marin E."/>
            <person name="Kohn T."/>
            <person name="Peeters S.H."/>
            <person name="Heuer A."/>
            <person name="Rast P."/>
            <person name="Oberbeckmann S."/>
            <person name="Bunk B."/>
            <person name="Jeske O."/>
            <person name="Meyerdierks A."/>
            <person name="Storesund J.E."/>
            <person name="Kallscheuer N."/>
            <person name="Luecker S."/>
            <person name="Lage O.M."/>
            <person name="Pohl T."/>
            <person name="Merkel B.J."/>
            <person name="Hornburger P."/>
            <person name="Mueller R.-W."/>
            <person name="Bruemmer F."/>
            <person name="Labrenz M."/>
            <person name="Spormann A.M."/>
            <person name="Op den Camp H."/>
            <person name="Overmann J."/>
            <person name="Amann R."/>
            <person name="Jetten M.S.M."/>
            <person name="Mascher T."/>
            <person name="Medema M.H."/>
            <person name="Devos D.P."/>
            <person name="Kaster A.-K."/>
            <person name="Ovreas L."/>
            <person name="Rohde M."/>
            <person name="Galperin M.Y."/>
            <person name="Jogler C."/>
        </authorList>
    </citation>
    <scope>NUCLEOTIDE SEQUENCE [LARGE SCALE GENOMIC DNA]</scope>
    <source>
        <strain evidence="3 4">OJF2</strain>
    </source>
</reference>
<dbReference type="EMBL" id="CP042997">
    <property type="protein sequence ID" value="QEH35030.1"/>
    <property type="molecule type" value="Genomic_DNA"/>
</dbReference>
<dbReference type="KEGG" id="agv:OJF2_35750"/>
<feature type="signal peptide" evidence="2">
    <location>
        <begin position="1"/>
        <end position="19"/>
    </location>
</feature>
<proteinExistence type="predicted"/>
<evidence type="ECO:0000256" key="2">
    <source>
        <dbReference type="SAM" id="SignalP"/>
    </source>
</evidence>
<dbReference type="OrthoDB" id="283900at2"/>
<accession>A0A5B9W4U0</accession>
<protein>
    <recommendedName>
        <fullName evidence="5">Lipocalin-like domain-containing protein</fullName>
    </recommendedName>
</protein>
<evidence type="ECO:0000313" key="4">
    <source>
        <dbReference type="Proteomes" id="UP000324233"/>
    </source>
</evidence>
<evidence type="ECO:0008006" key="5">
    <source>
        <dbReference type="Google" id="ProtNLM"/>
    </source>
</evidence>
<feature type="chain" id="PRO_5022693986" description="Lipocalin-like domain-containing protein" evidence="2">
    <location>
        <begin position="20"/>
        <end position="134"/>
    </location>
</feature>
<gene>
    <name evidence="3" type="ORF">OJF2_35750</name>
</gene>
<dbReference type="AlphaFoldDB" id="A0A5B9W4U0"/>
<evidence type="ECO:0000313" key="3">
    <source>
        <dbReference type="EMBL" id="QEH35030.1"/>
    </source>
</evidence>
<organism evidence="3 4">
    <name type="scientific">Aquisphaera giovannonii</name>
    <dbReference type="NCBI Taxonomy" id="406548"/>
    <lineage>
        <taxon>Bacteria</taxon>
        <taxon>Pseudomonadati</taxon>
        <taxon>Planctomycetota</taxon>
        <taxon>Planctomycetia</taxon>
        <taxon>Isosphaerales</taxon>
        <taxon>Isosphaeraceae</taxon>
        <taxon>Aquisphaera</taxon>
    </lineage>
</organism>
<name>A0A5B9W4U0_9BACT</name>